<evidence type="ECO:0000256" key="1">
    <source>
        <dbReference type="SAM" id="Phobius"/>
    </source>
</evidence>
<dbReference type="PANTHER" id="PTHR42951:SF17">
    <property type="entry name" value="METALLO-BETA-LACTAMASE DOMAIN-CONTAINING PROTEIN"/>
    <property type="match status" value="1"/>
</dbReference>
<proteinExistence type="predicted"/>
<comment type="caution">
    <text evidence="3">The sequence shown here is derived from an EMBL/GenBank/DDBJ whole genome shotgun (WGS) entry which is preliminary data.</text>
</comment>
<dbReference type="RefSeq" id="WP_207335459.1">
    <property type="nucleotide sequence ID" value="NZ_JAFMYU010000007.1"/>
</dbReference>
<dbReference type="SUPFAM" id="SSF56281">
    <property type="entry name" value="Metallo-hydrolase/oxidoreductase"/>
    <property type="match status" value="1"/>
</dbReference>
<dbReference type="EMBL" id="JAFMYU010000007">
    <property type="protein sequence ID" value="MBO0931488.1"/>
    <property type="molecule type" value="Genomic_DNA"/>
</dbReference>
<name>A0A939G820_9BACT</name>
<dbReference type="CDD" id="cd07721">
    <property type="entry name" value="yflN-like_MBL-fold"/>
    <property type="match status" value="1"/>
</dbReference>
<dbReference type="SMART" id="SM00849">
    <property type="entry name" value="Lactamase_B"/>
    <property type="match status" value="1"/>
</dbReference>
<organism evidence="3 4">
    <name type="scientific">Fibrella aquatilis</name>
    <dbReference type="NCBI Taxonomy" id="2817059"/>
    <lineage>
        <taxon>Bacteria</taxon>
        <taxon>Pseudomonadati</taxon>
        <taxon>Bacteroidota</taxon>
        <taxon>Cytophagia</taxon>
        <taxon>Cytophagales</taxon>
        <taxon>Spirosomataceae</taxon>
        <taxon>Fibrella</taxon>
    </lineage>
</organism>
<dbReference type="AlphaFoldDB" id="A0A939G820"/>
<keyword evidence="1" id="KW-1133">Transmembrane helix</keyword>
<feature type="domain" description="Metallo-beta-lactamase" evidence="2">
    <location>
        <begin position="38"/>
        <end position="250"/>
    </location>
</feature>
<gene>
    <name evidence="3" type="ORF">J2I48_10810</name>
</gene>
<dbReference type="InterPro" id="IPR036866">
    <property type="entry name" value="RibonucZ/Hydroxyglut_hydro"/>
</dbReference>
<feature type="transmembrane region" description="Helical" evidence="1">
    <location>
        <begin position="304"/>
        <end position="323"/>
    </location>
</feature>
<dbReference type="Pfam" id="PF00753">
    <property type="entry name" value="Lactamase_B"/>
    <property type="match status" value="1"/>
</dbReference>
<evidence type="ECO:0000313" key="3">
    <source>
        <dbReference type="EMBL" id="MBO0931488.1"/>
    </source>
</evidence>
<keyword evidence="1" id="KW-0472">Membrane</keyword>
<dbReference type="PANTHER" id="PTHR42951">
    <property type="entry name" value="METALLO-BETA-LACTAMASE DOMAIN-CONTAINING"/>
    <property type="match status" value="1"/>
</dbReference>
<protein>
    <submittedName>
        <fullName evidence="3">MBL fold metallo-hydrolase</fullName>
    </submittedName>
</protein>
<dbReference type="InterPro" id="IPR001279">
    <property type="entry name" value="Metallo-B-lactamas"/>
</dbReference>
<dbReference type="Proteomes" id="UP000664795">
    <property type="component" value="Unassembled WGS sequence"/>
</dbReference>
<reference evidence="3 4" key="1">
    <citation type="submission" date="2021-03" db="EMBL/GenBank/DDBJ databases">
        <title>Fibrella sp. HMF5036 genome sequencing and assembly.</title>
        <authorList>
            <person name="Kang H."/>
            <person name="Kim H."/>
            <person name="Bae S."/>
            <person name="Joh K."/>
        </authorList>
    </citation>
    <scope>NUCLEOTIDE SEQUENCE [LARGE SCALE GENOMIC DNA]</scope>
    <source>
        <strain evidence="3 4">HMF5036</strain>
    </source>
</reference>
<accession>A0A939G820</accession>
<dbReference type="Gene3D" id="3.60.15.10">
    <property type="entry name" value="Ribonuclease Z/Hydroxyacylglutathione hydrolase-like"/>
    <property type="match status" value="1"/>
</dbReference>
<dbReference type="InterPro" id="IPR050855">
    <property type="entry name" value="NDM-1-like"/>
</dbReference>
<evidence type="ECO:0000259" key="2">
    <source>
        <dbReference type="SMART" id="SM00849"/>
    </source>
</evidence>
<evidence type="ECO:0000313" key="4">
    <source>
        <dbReference type="Proteomes" id="UP000664795"/>
    </source>
</evidence>
<sequence>MKNQPTDHAVLDALPAGDVITATPYDVTHDVFGIKTLFVNVFFIGKPGPGHPWVLVDAGFFGYADAIQQRADLLFGPNNPPKAIVLTHGHADHVGSLRKLLDRWGPVPVYAHPLERPYLTGLSAYPPPDPAIGGGGMSLMSWVFPIGPTDFSDVFHAIDPSGTIPELPGWRTIHTPGHAPGHVSLFRDSDRTLLAGDAFVTTNQNALSEVINQTQGVHGPPAYFTCDWIAAADSVRKLALLNPTRVGTGHGVSMHGLDLQLELGRLVSEFPERAIPSSNGRYVQEAAVTNENGIVTMPTPTSFIVARLLGIGAVVGLAWWLVVKE</sequence>
<keyword evidence="1" id="KW-0812">Transmembrane</keyword>
<keyword evidence="4" id="KW-1185">Reference proteome</keyword>